<feature type="domain" description="Chromosomal replication initiator DnaA C-terminal" evidence="1">
    <location>
        <begin position="230"/>
        <end position="298"/>
    </location>
</feature>
<dbReference type="GO" id="GO:0006313">
    <property type="term" value="P:DNA transposition"/>
    <property type="evidence" value="ECO:0007669"/>
    <property type="project" value="InterPro"/>
</dbReference>
<evidence type="ECO:0000259" key="2">
    <source>
        <dbReference type="SMART" id="SM01321"/>
    </source>
</evidence>
<reference evidence="4" key="1">
    <citation type="submission" date="2016-10" db="EMBL/GenBank/DDBJ databases">
        <authorList>
            <person name="Varghese N."/>
            <person name="Submissions S."/>
        </authorList>
    </citation>
    <scope>NUCLEOTIDE SEQUENCE [LARGE SCALE GENOMIC DNA]</scope>
    <source>
        <strain evidence="4">DSM 5918</strain>
    </source>
</reference>
<dbReference type="InterPro" id="IPR036515">
    <property type="entry name" value="Transposase_17_sf"/>
</dbReference>
<dbReference type="PANTHER" id="PTHR34322">
    <property type="entry name" value="TRANSPOSASE, Y1_TNP DOMAIN-CONTAINING"/>
    <property type="match status" value="1"/>
</dbReference>
<dbReference type="PANTHER" id="PTHR34322:SF2">
    <property type="entry name" value="TRANSPOSASE IS200-LIKE DOMAIN-CONTAINING PROTEIN"/>
    <property type="match status" value="1"/>
</dbReference>
<dbReference type="Proteomes" id="UP000198635">
    <property type="component" value="Unassembled WGS sequence"/>
</dbReference>
<sequence length="335" mass="38457">MSRPLRIEYPGAWYHIMNRGRRRENIFLNSSDYQAFVDLLANVSDMFKAQVAAFALMSNHYHLLLCTPEGNINRIMRHVGGVYTQGFNRRHGHDGQLFRGRYKAILVDEEEYLSGLVRYIHHNPLKAGLVANLDEHAWTSHHAYLSDSSIWNWMHRAPVLKRFSDDLDEARKGYLRFMAEEDDERVEQAFSMRNLPSILGGLDFVKKIKGRFFTEKRHREVPTARVLAPSIQEVTEVVAAYYGVDEASLFLMRRGVTNEPRDLAIHLTRTLCGTPLQKIADRFSIGSYSSVSTVLTRVGRRLAREPEFRTRFDEVRGGFGAGSAGSLRPRVDRNN</sequence>
<dbReference type="Pfam" id="PF01797">
    <property type="entry name" value="Y1_Tnp"/>
    <property type="match status" value="1"/>
</dbReference>
<dbReference type="GO" id="GO:0005524">
    <property type="term" value="F:ATP binding"/>
    <property type="evidence" value="ECO:0007669"/>
    <property type="project" value="InterPro"/>
</dbReference>
<dbReference type="InterPro" id="IPR010921">
    <property type="entry name" value="Trp_repressor/repl_initiator"/>
</dbReference>
<accession>A0A1I3W080</accession>
<dbReference type="EMBL" id="FORX01000011">
    <property type="protein sequence ID" value="SFJ99886.1"/>
    <property type="molecule type" value="Genomic_DNA"/>
</dbReference>
<evidence type="ECO:0000259" key="1">
    <source>
        <dbReference type="SMART" id="SM00760"/>
    </source>
</evidence>
<evidence type="ECO:0000313" key="4">
    <source>
        <dbReference type="Proteomes" id="UP000198635"/>
    </source>
</evidence>
<evidence type="ECO:0000313" key="3">
    <source>
        <dbReference type="EMBL" id="SFJ99886.1"/>
    </source>
</evidence>
<dbReference type="AlphaFoldDB" id="A0A1I3W080"/>
<gene>
    <name evidence="3" type="ORF">SAMN04488082_11189</name>
</gene>
<name>A0A1I3W080_9BACT</name>
<dbReference type="Gene3D" id="3.30.70.1290">
    <property type="entry name" value="Transposase IS200-like"/>
    <property type="match status" value="1"/>
</dbReference>
<proteinExistence type="predicted"/>
<dbReference type="SUPFAM" id="SSF143422">
    <property type="entry name" value="Transposase IS200-like"/>
    <property type="match status" value="1"/>
</dbReference>
<dbReference type="GO" id="GO:0043565">
    <property type="term" value="F:sequence-specific DNA binding"/>
    <property type="evidence" value="ECO:0007669"/>
    <property type="project" value="InterPro"/>
</dbReference>
<dbReference type="SMART" id="SM00760">
    <property type="entry name" value="Bac_DnaA_C"/>
    <property type="match status" value="1"/>
</dbReference>
<dbReference type="SUPFAM" id="SSF48295">
    <property type="entry name" value="TrpR-like"/>
    <property type="match status" value="1"/>
</dbReference>
<dbReference type="GO" id="GO:0004803">
    <property type="term" value="F:transposase activity"/>
    <property type="evidence" value="ECO:0007669"/>
    <property type="project" value="InterPro"/>
</dbReference>
<keyword evidence="4" id="KW-1185">Reference proteome</keyword>
<dbReference type="InterPro" id="IPR013159">
    <property type="entry name" value="DnaA_C"/>
</dbReference>
<protein>
    <submittedName>
        <fullName evidence="3">REP element-mobilizing transposase RayT</fullName>
    </submittedName>
</protein>
<dbReference type="GO" id="GO:0006275">
    <property type="term" value="P:regulation of DNA replication"/>
    <property type="evidence" value="ECO:0007669"/>
    <property type="project" value="InterPro"/>
</dbReference>
<dbReference type="GO" id="GO:0006270">
    <property type="term" value="P:DNA replication initiation"/>
    <property type="evidence" value="ECO:0007669"/>
    <property type="project" value="InterPro"/>
</dbReference>
<organism evidence="3 4">
    <name type="scientific">Desulfomicrobium apsheronum</name>
    <dbReference type="NCBI Taxonomy" id="52560"/>
    <lineage>
        <taxon>Bacteria</taxon>
        <taxon>Pseudomonadati</taxon>
        <taxon>Thermodesulfobacteriota</taxon>
        <taxon>Desulfovibrionia</taxon>
        <taxon>Desulfovibrionales</taxon>
        <taxon>Desulfomicrobiaceae</taxon>
        <taxon>Desulfomicrobium</taxon>
    </lineage>
</organism>
<dbReference type="SMART" id="SM01321">
    <property type="entry name" value="Y1_Tnp"/>
    <property type="match status" value="1"/>
</dbReference>
<dbReference type="RefSeq" id="WP_092375676.1">
    <property type="nucleotide sequence ID" value="NZ_FORX01000011.1"/>
</dbReference>
<feature type="domain" description="Transposase IS200-like" evidence="2">
    <location>
        <begin position="9"/>
        <end position="123"/>
    </location>
</feature>
<dbReference type="Gene3D" id="1.10.1750.10">
    <property type="match status" value="1"/>
</dbReference>
<dbReference type="InterPro" id="IPR002686">
    <property type="entry name" value="Transposase_17"/>
</dbReference>
<dbReference type="STRING" id="52560.SAMN04488082_11189"/>
<dbReference type="OrthoDB" id="5470339at2"/>